<dbReference type="EMBL" id="FQTT01000014">
    <property type="protein sequence ID" value="SHE26449.1"/>
    <property type="molecule type" value="Genomic_DNA"/>
</dbReference>
<dbReference type="Pfam" id="PF00583">
    <property type="entry name" value="Acetyltransf_1"/>
    <property type="match status" value="1"/>
</dbReference>
<dbReference type="GO" id="GO:0016747">
    <property type="term" value="F:acyltransferase activity, transferring groups other than amino-acyl groups"/>
    <property type="evidence" value="ECO:0007669"/>
    <property type="project" value="InterPro"/>
</dbReference>
<organism evidence="3 4">
    <name type="scientific">Actinomyces glycerinitolerans</name>
    <dbReference type="NCBI Taxonomy" id="1892869"/>
    <lineage>
        <taxon>Bacteria</taxon>
        <taxon>Bacillati</taxon>
        <taxon>Actinomycetota</taxon>
        <taxon>Actinomycetes</taxon>
        <taxon>Actinomycetales</taxon>
        <taxon>Actinomycetaceae</taxon>
        <taxon>Actinomyces</taxon>
    </lineage>
</organism>
<dbReference type="InterPro" id="IPR000182">
    <property type="entry name" value="GNAT_dom"/>
</dbReference>
<dbReference type="PROSITE" id="PS51186">
    <property type="entry name" value="GNAT"/>
    <property type="match status" value="1"/>
</dbReference>
<evidence type="ECO:0000313" key="4">
    <source>
        <dbReference type="Proteomes" id="UP000184291"/>
    </source>
</evidence>
<evidence type="ECO:0000313" key="3">
    <source>
        <dbReference type="EMBL" id="SHE26449.1"/>
    </source>
</evidence>
<evidence type="ECO:0000256" key="1">
    <source>
        <dbReference type="SAM" id="MobiDB-lite"/>
    </source>
</evidence>
<reference evidence="4" key="1">
    <citation type="submission" date="2016-09" db="EMBL/GenBank/DDBJ databases">
        <authorList>
            <person name="Strepis N."/>
        </authorList>
    </citation>
    <scope>NUCLEOTIDE SEQUENCE [LARGE SCALE GENOMIC DNA]</scope>
</reference>
<accession>A0A1M4S2S0</accession>
<dbReference type="CDD" id="cd04301">
    <property type="entry name" value="NAT_SF"/>
    <property type="match status" value="1"/>
</dbReference>
<dbReference type="InterPro" id="IPR016181">
    <property type="entry name" value="Acyl_CoA_acyltransferase"/>
</dbReference>
<keyword evidence="3" id="KW-0808">Transferase</keyword>
<feature type="region of interest" description="Disordered" evidence="1">
    <location>
        <begin position="1"/>
        <end position="20"/>
    </location>
</feature>
<keyword evidence="4" id="KW-1185">Reference proteome</keyword>
<gene>
    <name evidence="3" type="ORF">ACGLYG10_2700</name>
</gene>
<proteinExistence type="predicted"/>
<name>A0A1M4S2S0_9ACTO</name>
<feature type="region of interest" description="Disordered" evidence="1">
    <location>
        <begin position="105"/>
        <end position="138"/>
    </location>
</feature>
<dbReference type="Gene3D" id="3.40.630.30">
    <property type="match status" value="1"/>
</dbReference>
<dbReference type="STRING" id="1892869.ACGLYG10_2700"/>
<keyword evidence="3" id="KW-0012">Acyltransferase</keyword>
<dbReference type="RefSeq" id="WP_083565919.1">
    <property type="nucleotide sequence ID" value="NZ_FQTT01000014.1"/>
</dbReference>
<evidence type="ECO:0000259" key="2">
    <source>
        <dbReference type="PROSITE" id="PS51186"/>
    </source>
</evidence>
<feature type="domain" description="N-acetyltransferase" evidence="2">
    <location>
        <begin position="22"/>
        <end position="219"/>
    </location>
</feature>
<sequence length="221" mass="22115">MTDTRLPDGSPRPPASSPSAAGFVREATAADLDAIGRVHAAAMLASLRAAYTDAHDAPLPAGVEAMMAAPVIAAGWEQAVVAPPSPAHRVLVAVDEGGEVAGLIGVAPSPDGADATRAAGKTSRVDDDAAANPAPTSERGLEITALGVAPGQQRRGHGSRLLAAATDQARAQGAGVLLAWAVRGDESLAGFLHGAGLTRTGSFRELPVGQGVTEDCWAAVL</sequence>
<dbReference type="SUPFAM" id="SSF55729">
    <property type="entry name" value="Acyl-CoA N-acyltransferases (Nat)"/>
    <property type="match status" value="1"/>
</dbReference>
<dbReference type="AlphaFoldDB" id="A0A1M4S2S0"/>
<protein>
    <submittedName>
        <fullName evidence="3">Acyl-coa n-acyltransferase</fullName>
    </submittedName>
</protein>
<dbReference type="Proteomes" id="UP000184291">
    <property type="component" value="Unassembled WGS sequence"/>
</dbReference>
<dbReference type="OrthoDB" id="5243635at2"/>